<dbReference type="EMBL" id="PP946909">
    <property type="protein sequence ID" value="XCG97268.1"/>
    <property type="molecule type" value="Genomic_DNA"/>
</dbReference>
<name>A0AAU8EHK9_9CAUD</name>
<sequence>MNKKITDFVTMLGCRVRLTEFVHAGTPCYRLHLLMPAGDGRHAEVLLSEEDLTTLIRNVREHDER</sequence>
<organism evidence="1">
    <name type="scientific">Microbacterium phage Judebell</name>
    <dbReference type="NCBI Taxonomy" id="3230835"/>
    <lineage>
        <taxon>Viruses</taxon>
        <taxon>Duplodnaviria</taxon>
        <taxon>Heunggongvirae</taxon>
        <taxon>Uroviricota</taxon>
        <taxon>Caudoviricetes</taxon>
        <taxon>Squashvirus</taxon>
    </lineage>
</organism>
<accession>A0AAU8EHK9</accession>
<reference evidence="1" key="1">
    <citation type="submission" date="2024-06" db="EMBL/GenBank/DDBJ databases">
        <authorList>
            <person name="Logan R."/>
            <person name="Biratu M.A."/>
            <person name="Chestnut P.R."/>
            <person name="Colombo E.M."/>
            <person name="Cuello R.A."/>
            <person name="Duno H.C."/>
            <person name="Karki J."/>
            <person name="Magloire W.D."/>
            <person name="Pozar I.R."/>
            <person name="Rearick M.C."/>
            <person name="Reed J.M."/>
            <person name="Waterman M.J.F."/>
        </authorList>
    </citation>
    <scope>NUCLEOTIDE SEQUENCE</scope>
</reference>
<evidence type="ECO:0000313" key="1">
    <source>
        <dbReference type="EMBL" id="XCG97268.1"/>
    </source>
</evidence>
<proteinExistence type="predicted"/>
<protein>
    <submittedName>
        <fullName evidence="1">Uncharacterized protein</fullName>
    </submittedName>
</protein>